<name>A0A1X0P4G7_9TRYP</name>
<keyword evidence="1 3" id="KW-0378">Hydrolase</keyword>
<dbReference type="PANTHER" id="PTHR11839">
    <property type="entry name" value="UDP/ADP-SUGAR PYROPHOSPHATASE"/>
    <property type="match status" value="1"/>
</dbReference>
<dbReference type="PANTHER" id="PTHR11839:SF1">
    <property type="entry name" value="ADP-SUGAR PYROPHOSPHATASE"/>
    <property type="match status" value="1"/>
</dbReference>
<dbReference type="GO" id="GO:0016787">
    <property type="term" value="F:hydrolase activity"/>
    <property type="evidence" value="ECO:0007669"/>
    <property type="project" value="UniProtKB-KW"/>
</dbReference>
<dbReference type="SUPFAM" id="SSF55811">
    <property type="entry name" value="Nudix"/>
    <property type="match status" value="1"/>
</dbReference>
<dbReference type="GeneID" id="39983271"/>
<accession>A0A1X0P4G7</accession>
<dbReference type="Proteomes" id="UP000192257">
    <property type="component" value="Unassembled WGS sequence"/>
</dbReference>
<dbReference type="RefSeq" id="XP_028885515.1">
    <property type="nucleotide sequence ID" value="XM_029023491.1"/>
</dbReference>
<dbReference type="InterPro" id="IPR020084">
    <property type="entry name" value="NUDIX_hydrolase_CS"/>
</dbReference>
<dbReference type="STRING" id="67003.A0A1X0P4G7"/>
<dbReference type="VEuPathDB" id="TriTrypDB:TM35_000064540"/>
<evidence type="ECO:0000256" key="1">
    <source>
        <dbReference type="ARBA" id="ARBA00022801"/>
    </source>
</evidence>
<proteinExistence type="predicted"/>
<dbReference type="Gene3D" id="3.90.79.10">
    <property type="entry name" value="Nucleoside Triphosphate Pyrophosphohydrolase"/>
    <property type="match status" value="1"/>
</dbReference>
<dbReference type="EMBL" id="NBCO01000006">
    <property type="protein sequence ID" value="ORC91449.1"/>
    <property type="molecule type" value="Genomic_DNA"/>
</dbReference>
<feature type="domain" description="Nudix hydrolase" evidence="2">
    <location>
        <begin position="70"/>
        <end position="210"/>
    </location>
</feature>
<dbReference type="InterPro" id="IPR000086">
    <property type="entry name" value="NUDIX_hydrolase_dom"/>
</dbReference>
<dbReference type="InterPro" id="IPR015797">
    <property type="entry name" value="NUDIX_hydrolase-like_dom_sf"/>
</dbReference>
<dbReference type="PROSITE" id="PS51462">
    <property type="entry name" value="NUDIX"/>
    <property type="match status" value="1"/>
</dbReference>
<evidence type="ECO:0000259" key="2">
    <source>
        <dbReference type="PROSITE" id="PS51462"/>
    </source>
</evidence>
<dbReference type="AlphaFoldDB" id="A0A1X0P4G7"/>
<evidence type="ECO:0000313" key="3">
    <source>
        <dbReference type="EMBL" id="ORC91449.1"/>
    </source>
</evidence>
<dbReference type="GO" id="GO:0006753">
    <property type="term" value="P:nucleoside phosphate metabolic process"/>
    <property type="evidence" value="ECO:0007669"/>
    <property type="project" value="TreeGrafter"/>
</dbReference>
<protein>
    <submittedName>
        <fullName evidence="3">NUDIX hydrolase</fullName>
    </submittedName>
</protein>
<gene>
    <name evidence="3" type="ORF">TM35_000064540</name>
</gene>
<sequence length="241" mass="27312">MKRYERNNFGVLKENKFLRLCEVSYRSVESNLSSTLESSAQSLNDRRWEFVQRTTCPISLGKCQKSPVPFAIDGAEICAFLRRLDETFLILVAQYRPPLDAVVVEFPAGLVDPSEDVKHAAIRELREETGYVATEEDIIGVSEALAYEPGLTNSACQIVKILIDGEKEVNKNPKQQLDDGEDIEVILLPIRSKSMETRKYTPLQFLDNLIKEKNIFQTRTVIDAKVYTFLDGISLMESLPC</sequence>
<organism evidence="3 4">
    <name type="scientific">Trypanosoma theileri</name>
    <dbReference type="NCBI Taxonomy" id="67003"/>
    <lineage>
        <taxon>Eukaryota</taxon>
        <taxon>Discoba</taxon>
        <taxon>Euglenozoa</taxon>
        <taxon>Kinetoplastea</taxon>
        <taxon>Metakinetoplastina</taxon>
        <taxon>Trypanosomatida</taxon>
        <taxon>Trypanosomatidae</taxon>
        <taxon>Trypanosoma</taxon>
    </lineage>
</organism>
<dbReference type="GO" id="GO:0019693">
    <property type="term" value="P:ribose phosphate metabolic process"/>
    <property type="evidence" value="ECO:0007669"/>
    <property type="project" value="TreeGrafter"/>
</dbReference>
<comment type="caution">
    <text evidence="3">The sequence shown here is derived from an EMBL/GenBank/DDBJ whole genome shotgun (WGS) entry which is preliminary data.</text>
</comment>
<dbReference type="CDD" id="cd18888">
    <property type="entry name" value="NUDIX_ADPRase_Nudt5"/>
    <property type="match status" value="1"/>
</dbReference>
<keyword evidence="4" id="KW-1185">Reference proteome</keyword>
<reference evidence="3 4" key="1">
    <citation type="submission" date="2017-03" db="EMBL/GenBank/DDBJ databases">
        <title>An alternative strategy for trypanosome survival in the mammalian bloodstream revealed through genome and transcriptome analysis of the ubiquitous bovine parasite Trypanosoma (Megatrypanum) theileri.</title>
        <authorList>
            <person name="Kelly S."/>
            <person name="Ivens A."/>
            <person name="Mott A."/>
            <person name="O'Neill E."/>
            <person name="Emms D."/>
            <person name="Macleod O."/>
            <person name="Voorheis P."/>
            <person name="Matthews J."/>
            <person name="Matthews K."/>
            <person name="Carrington M."/>
        </authorList>
    </citation>
    <scope>NUCLEOTIDE SEQUENCE [LARGE SCALE GENOMIC DNA]</scope>
    <source>
        <strain evidence="3">Edinburgh</strain>
    </source>
</reference>
<dbReference type="PROSITE" id="PS00893">
    <property type="entry name" value="NUDIX_BOX"/>
    <property type="match status" value="1"/>
</dbReference>
<dbReference type="OrthoDB" id="10249920at2759"/>
<evidence type="ECO:0000313" key="4">
    <source>
        <dbReference type="Proteomes" id="UP000192257"/>
    </source>
</evidence>
<dbReference type="Pfam" id="PF00293">
    <property type="entry name" value="NUDIX"/>
    <property type="match status" value="1"/>
</dbReference>